<keyword evidence="1" id="KW-0472">Membrane</keyword>
<keyword evidence="3" id="KW-1185">Reference proteome</keyword>
<dbReference type="Proteomes" id="UP000316614">
    <property type="component" value="Chromosome"/>
</dbReference>
<keyword evidence="1" id="KW-1133">Transmembrane helix</keyword>
<keyword evidence="1" id="KW-0812">Transmembrane</keyword>
<reference evidence="2 3" key="1">
    <citation type="submission" date="2019-06" db="EMBL/GenBank/DDBJ databases">
        <title>Echinicola alkalisoli sp. nov. isolated from saline soil.</title>
        <authorList>
            <person name="Sun J.-Q."/>
            <person name="Xu L."/>
        </authorList>
    </citation>
    <scope>NUCLEOTIDE SEQUENCE [LARGE SCALE GENOMIC DNA]</scope>
    <source>
        <strain evidence="2 3">LN3S3</strain>
    </source>
</reference>
<dbReference type="AlphaFoldDB" id="A0A514CFV7"/>
<gene>
    <name evidence="2" type="ORF">FKX85_06440</name>
</gene>
<feature type="transmembrane region" description="Helical" evidence="1">
    <location>
        <begin position="63"/>
        <end position="82"/>
    </location>
</feature>
<dbReference type="OrthoDB" id="840180at2"/>
<sequence length="105" mass="11673">MKKEIDRLNQHIFVPLLLALASITLIMALYFCSEWLISSEVPRDVSFFTYQGDVSSQAYHAEMGWFMALFFILAAICIGAALAKHRLASLVALALGTVGVLYLVF</sequence>
<dbReference type="RefSeq" id="WP_141613946.1">
    <property type="nucleotide sequence ID" value="NZ_CP041253.1"/>
</dbReference>
<dbReference type="EMBL" id="CP041253">
    <property type="protein sequence ID" value="QDH78692.1"/>
    <property type="molecule type" value="Genomic_DNA"/>
</dbReference>
<protein>
    <submittedName>
        <fullName evidence="2">Uncharacterized protein</fullName>
    </submittedName>
</protein>
<feature type="transmembrane region" description="Helical" evidence="1">
    <location>
        <begin position="87"/>
        <end position="104"/>
    </location>
</feature>
<evidence type="ECO:0000313" key="2">
    <source>
        <dbReference type="EMBL" id="QDH78692.1"/>
    </source>
</evidence>
<feature type="transmembrane region" description="Helical" evidence="1">
    <location>
        <begin position="12"/>
        <end position="31"/>
    </location>
</feature>
<organism evidence="2 3">
    <name type="scientific">Echinicola soli</name>
    <dbReference type="NCBI Taxonomy" id="2591634"/>
    <lineage>
        <taxon>Bacteria</taxon>
        <taxon>Pseudomonadati</taxon>
        <taxon>Bacteroidota</taxon>
        <taxon>Cytophagia</taxon>
        <taxon>Cytophagales</taxon>
        <taxon>Cyclobacteriaceae</taxon>
        <taxon>Echinicola</taxon>
    </lineage>
</organism>
<proteinExistence type="predicted"/>
<dbReference type="KEGG" id="echi:FKX85_06440"/>
<evidence type="ECO:0000313" key="3">
    <source>
        <dbReference type="Proteomes" id="UP000316614"/>
    </source>
</evidence>
<evidence type="ECO:0000256" key="1">
    <source>
        <dbReference type="SAM" id="Phobius"/>
    </source>
</evidence>
<name>A0A514CFV7_9BACT</name>
<accession>A0A514CFV7</accession>